<evidence type="ECO:0000256" key="2">
    <source>
        <dbReference type="SAM" id="Phobius"/>
    </source>
</evidence>
<keyword evidence="2" id="KW-0812">Transmembrane</keyword>
<keyword evidence="2" id="KW-1133">Transmembrane helix</keyword>
<evidence type="ECO:0000313" key="4">
    <source>
        <dbReference type="Proteomes" id="UP000330807"/>
    </source>
</evidence>
<dbReference type="EMBL" id="CABWIH010000033">
    <property type="protein sequence ID" value="VWL93939.1"/>
    <property type="molecule type" value="Genomic_DNA"/>
</dbReference>
<name>A0A5K1IYJ3_9ACTN</name>
<dbReference type="AlphaFoldDB" id="A0A5K1IYJ3"/>
<organism evidence="3 4">
    <name type="scientific">Collinsella aerofaciens</name>
    <dbReference type="NCBI Taxonomy" id="74426"/>
    <lineage>
        <taxon>Bacteria</taxon>
        <taxon>Bacillati</taxon>
        <taxon>Actinomycetota</taxon>
        <taxon>Coriobacteriia</taxon>
        <taxon>Coriobacteriales</taxon>
        <taxon>Coriobacteriaceae</taxon>
        <taxon>Collinsella</taxon>
    </lineage>
</organism>
<protein>
    <submittedName>
        <fullName evidence="3">Uncharacterized protein</fullName>
    </submittedName>
</protein>
<feature type="transmembrane region" description="Helical" evidence="2">
    <location>
        <begin position="39"/>
        <end position="57"/>
    </location>
</feature>
<feature type="transmembrane region" description="Helical" evidence="2">
    <location>
        <begin position="6"/>
        <end position="27"/>
    </location>
</feature>
<reference evidence="3 4" key="1">
    <citation type="submission" date="2019-10" db="EMBL/GenBank/DDBJ databases">
        <authorList>
            <person name="Wolf R A."/>
        </authorList>
    </citation>
    <scope>NUCLEOTIDE SEQUENCE [LARGE SCALE GENOMIC DNA]</scope>
    <source>
        <strain evidence="3">Collinsella_aerofaciens_AK_138A</strain>
    </source>
</reference>
<proteinExistence type="predicted"/>
<keyword evidence="2" id="KW-0472">Membrane</keyword>
<accession>A0A5K1IYJ3</accession>
<dbReference type="Proteomes" id="UP000330807">
    <property type="component" value="Unassembled WGS sequence"/>
</dbReference>
<feature type="region of interest" description="Disordered" evidence="1">
    <location>
        <begin position="103"/>
        <end position="142"/>
    </location>
</feature>
<gene>
    <name evidence="3" type="ORF">LMKDKBCB_01620</name>
</gene>
<evidence type="ECO:0000256" key="1">
    <source>
        <dbReference type="SAM" id="MobiDB-lite"/>
    </source>
</evidence>
<sequence>MSWTFVVLALVLFLFAIYIGFLCGQWACEKRVITKRDYWIANFAGAAAVVLLTWVFSLFPLVQFAPIGWLGGFIAGLKMNFGESVGPWRKHDEVFNVNKAHRAAADAGDAEDRRRARHNGASDRQLISVTDDSKGAGKHAKK</sequence>
<evidence type="ECO:0000313" key="3">
    <source>
        <dbReference type="EMBL" id="VWL93939.1"/>
    </source>
</evidence>
<dbReference type="RefSeq" id="WP_156063266.1">
    <property type="nucleotide sequence ID" value="NZ_CABWIH010000033.1"/>
</dbReference>